<dbReference type="EMBL" id="AWSC01000009">
    <property type="protein sequence ID" value="ERH18615.1"/>
    <property type="molecule type" value="Genomic_DNA"/>
</dbReference>
<dbReference type="AlphaFoldDB" id="U1PRB8"/>
<sequence length="49" mass="4853">MPPAAGEPAHKSRICVNLAGVAFDPQPTGFLSPVLFAAAAVPTSDAASC</sequence>
<evidence type="ECO:0000313" key="2">
    <source>
        <dbReference type="Proteomes" id="UP000016481"/>
    </source>
</evidence>
<dbReference type="Proteomes" id="UP000016481">
    <property type="component" value="Unassembled WGS sequence"/>
</dbReference>
<name>U1PRB8_9ACTO</name>
<protein>
    <submittedName>
        <fullName evidence="1">Uncharacterized protein</fullName>
    </submittedName>
</protein>
<comment type="caution">
    <text evidence="1">The sequence shown here is derived from an EMBL/GenBank/DDBJ whole genome shotgun (WGS) entry which is preliminary data.</text>
</comment>
<proteinExistence type="predicted"/>
<dbReference type="HOGENOM" id="CLU_3131284_0_0_11"/>
<organism evidence="1 2">
    <name type="scientific">Actinomyces graevenitzii F0530</name>
    <dbReference type="NCBI Taxonomy" id="1321817"/>
    <lineage>
        <taxon>Bacteria</taxon>
        <taxon>Bacillati</taxon>
        <taxon>Actinomycetota</taxon>
        <taxon>Actinomycetes</taxon>
        <taxon>Actinomycetales</taxon>
        <taxon>Actinomycetaceae</taxon>
        <taxon>Actinomyces</taxon>
    </lineage>
</organism>
<gene>
    <name evidence="1" type="ORF">HMPREF1978_00278</name>
</gene>
<reference evidence="1 2" key="1">
    <citation type="submission" date="2013-08" db="EMBL/GenBank/DDBJ databases">
        <authorList>
            <person name="Weinstock G."/>
            <person name="Sodergren E."/>
            <person name="Wylie T."/>
            <person name="Fulton L."/>
            <person name="Fulton R."/>
            <person name="Fronick C."/>
            <person name="O'Laughlin M."/>
            <person name="Godfrey J."/>
            <person name="Miner T."/>
            <person name="Herter B."/>
            <person name="Appelbaum E."/>
            <person name="Cordes M."/>
            <person name="Lek S."/>
            <person name="Wollam A."/>
            <person name="Pepin K.H."/>
            <person name="Palsikar V.B."/>
            <person name="Mitreva M."/>
            <person name="Wilson R.K."/>
        </authorList>
    </citation>
    <scope>NUCLEOTIDE SEQUENCE [LARGE SCALE GENOMIC DNA]</scope>
    <source>
        <strain evidence="1 2">F0530</strain>
    </source>
</reference>
<evidence type="ECO:0000313" key="1">
    <source>
        <dbReference type="EMBL" id="ERH18615.1"/>
    </source>
</evidence>
<dbReference type="PATRIC" id="fig|1321817.3.peg.236"/>
<accession>U1PRB8</accession>